<name>A0A348HF24_9GAMM</name>
<dbReference type="KEGG" id="zpl:ZBT109_1466"/>
<sequence length="351" mass="39479">MLFGTGGFREERCGLSGRQHFFHPSRHSVTVHVDADVNDTTLCPAVIKVVAVGGCHQGQAFRRPFGDNVDMAFGSLEQFRFQHPCYGTAVMRAAAVDAQCAFVEVRVEIEAMLQHFAQFALMAGDALHACRIKNGLVGDVQTYQCHWPCRAQHAFCCMRVGEDVSFGGWCNVTAGMNGTAHYDNSFDAIDDGRVELQCGSQIAQRTYGDEGDFPRTFTCLIDDKLRCTYGFRFARRVGQRLVAQPVGAVDPRRRRERCLDQWVSGTLCYRNVLACQLGQQQCITRCCFDIHITECRGQTDQFDFRRSHQQGNCLGVIDARIGVEDDRDRHAQFSIQTETRRAARKLRAIIM</sequence>
<keyword evidence="1" id="KW-0808">Transferase</keyword>
<dbReference type="GO" id="GO:0016740">
    <property type="term" value="F:transferase activity"/>
    <property type="evidence" value="ECO:0007669"/>
    <property type="project" value="UniProtKB-KW"/>
</dbReference>
<keyword evidence="2" id="KW-1185">Reference proteome</keyword>
<protein>
    <submittedName>
        <fullName evidence="1">RAB proteins geranylgeranyltransferase</fullName>
    </submittedName>
</protein>
<dbReference type="Proteomes" id="UP000267342">
    <property type="component" value="Chromosome"/>
</dbReference>
<dbReference type="AlphaFoldDB" id="A0A348HF24"/>
<evidence type="ECO:0000313" key="1">
    <source>
        <dbReference type="EMBL" id="BBG30226.1"/>
    </source>
</evidence>
<proteinExistence type="predicted"/>
<accession>A0A348HF24</accession>
<gene>
    <name evidence="1" type="ORF">ZBT109_1466</name>
</gene>
<dbReference type="EMBL" id="AP018933">
    <property type="protein sequence ID" value="BBG30226.1"/>
    <property type="molecule type" value="Genomic_DNA"/>
</dbReference>
<reference evidence="1 2" key="1">
    <citation type="submission" date="2018-09" db="EMBL/GenBank/DDBJ databases">
        <title>Zymobacter palmae IAM14233 (=T109) whole genome analysis.</title>
        <authorList>
            <person name="Yanase H."/>
        </authorList>
    </citation>
    <scope>NUCLEOTIDE SEQUENCE [LARGE SCALE GENOMIC DNA]</scope>
    <source>
        <strain evidence="1 2">IAM14233</strain>
    </source>
</reference>
<organism evidence="1 2">
    <name type="scientific">Zymobacter palmae</name>
    <dbReference type="NCBI Taxonomy" id="33074"/>
    <lineage>
        <taxon>Bacteria</taxon>
        <taxon>Pseudomonadati</taxon>
        <taxon>Pseudomonadota</taxon>
        <taxon>Gammaproteobacteria</taxon>
        <taxon>Oceanospirillales</taxon>
        <taxon>Halomonadaceae</taxon>
        <taxon>Zymobacter group</taxon>
        <taxon>Zymobacter</taxon>
    </lineage>
</organism>
<evidence type="ECO:0000313" key="2">
    <source>
        <dbReference type="Proteomes" id="UP000267342"/>
    </source>
</evidence>